<dbReference type="GO" id="GO:0006285">
    <property type="term" value="P:base-excision repair, AP site formation"/>
    <property type="evidence" value="ECO:0007669"/>
    <property type="project" value="InterPro"/>
</dbReference>
<evidence type="ECO:0000256" key="3">
    <source>
        <dbReference type="ARBA" id="ARBA00023204"/>
    </source>
</evidence>
<dbReference type="InterPro" id="IPR036895">
    <property type="entry name" value="Uracil-DNA_glycosylase-like_sf"/>
</dbReference>
<dbReference type="GO" id="GO:0008263">
    <property type="term" value="F:pyrimidine-specific mismatch base pair DNA N-glycosylase activity"/>
    <property type="evidence" value="ECO:0007669"/>
    <property type="project" value="TreeGrafter"/>
</dbReference>
<keyword evidence="2" id="KW-0378">Hydrolase</keyword>
<dbReference type="EMBL" id="FWXN01000002">
    <property type="protein sequence ID" value="SMC37473.1"/>
    <property type="molecule type" value="Genomic_DNA"/>
</dbReference>
<dbReference type="SMART" id="SM00987">
    <property type="entry name" value="UreE_C"/>
    <property type="match status" value="1"/>
</dbReference>
<organism evidence="5 6">
    <name type="scientific">Janibacter indicus</name>
    <dbReference type="NCBI Taxonomy" id="857417"/>
    <lineage>
        <taxon>Bacteria</taxon>
        <taxon>Bacillati</taxon>
        <taxon>Actinomycetota</taxon>
        <taxon>Actinomycetes</taxon>
        <taxon>Micrococcales</taxon>
        <taxon>Intrasporangiaceae</taxon>
        <taxon>Janibacter</taxon>
    </lineage>
</organism>
<name>A0A1W1YMX3_9MICO</name>
<dbReference type="RefSeq" id="WP_084449758.1">
    <property type="nucleotide sequence ID" value="NZ_FWXN01000002.1"/>
</dbReference>
<dbReference type="Proteomes" id="UP000192634">
    <property type="component" value="Unassembled WGS sequence"/>
</dbReference>
<dbReference type="Pfam" id="PF03167">
    <property type="entry name" value="UDG"/>
    <property type="match status" value="1"/>
</dbReference>
<evidence type="ECO:0000259" key="4">
    <source>
        <dbReference type="SMART" id="SM00986"/>
    </source>
</evidence>
<evidence type="ECO:0000256" key="2">
    <source>
        <dbReference type="ARBA" id="ARBA00022801"/>
    </source>
</evidence>
<dbReference type="AlphaFoldDB" id="A0A1W1YMX3"/>
<dbReference type="PANTHER" id="PTHR12159">
    <property type="entry name" value="G/T AND G/U MISMATCH-SPECIFIC DNA GLYCOSYLASE"/>
    <property type="match status" value="1"/>
</dbReference>
<dbReference type="OrthoDB" id="9799921at2"/>
<keyword evidence="1" id="KW-0227">DNA damage</keyword>
<gene>
    <name evidence="5" type="ORF">SAMN06296429_102201</name>
</gene>
<dbReference type="SMART" id="SM00986">
    <property type="entry name" value="UDG"/>
    <property type="match status" value="1"/>
</dbReference>
<protein>
    <submittedName>
        <fullName evidence="5">G/U mismatch-specific uracil-DNA glycosylase</fullName>
    </submittedName>
</protein>
<dbReference type="SUPFAM" id="SSF52141">
    <property type="entry name" value="Uracil-DNA glycosylase-like"/>
    <property type="match status" value="1"/>
</dbReference>
<feature type="domain" description="Uracil-DNA glycosylase-like" evidence="4">
    <location>
        <begin position="25"/>
        <end position="182"/>
    </location>
</feature>
<evidence type="ECO:0000313" key="5">
    <source>
        <dbReference type="EMBL" id="SMC37473.1"/>
    </source>
</evidence>
<dbReference type="InterPro" id="IPR005122">
    <property type="entry name" value="Uracil-DNA_glycosylase-like"/>
</dbReference>
<accession>A0A1W1YMX3</accession>
<sequence>MPSARPSFTRAELESYRDAEVPDLLPGPGQELHLLFVGINPGLWTAATQTHFAHPGNRFYPALLRAGVLTQAVDPAAGMTDEDREHLRERGIGITNLVRRATARADELTADELREGGERLLATIARTRPAVVAVAGITAYRQAFGVRKAQTGEQPEPVEGARLWVVPNPSGLNAHETVESLAVAYAEPAGAAGLLD</sequence>
<dbReference type="CDD" id="cd10028">
    <property type="entry name" value="UDG-F2_TDG_MUG"/>
    <property type="match status" value="1"/>
</dbReference>
<evidence type="ECO:0000313" key="6">
    <source>
        <dbReference type="Proteomes" id="UP000192634"/>
    </source>
</evidence>
<dbReference type="Gene3D" id="3.40.470.10">
    <property type="entry name" value="Uracil-DNA glycosylase-like domain"/>
    <property type="match status" value="1"/>
</dbReference>
<proteinExistence type="predicted"/>
<dbReference type="PANTHER" id="PTHR12159:SF9">
    <property type="entry name" value="G_T MISMATCH-SPECIFIC THYMINE DNA GLYCOSYLASE"/>
    <property type="match status" value="1"/>
</dbReference>
<reference evidence="5 6" key="1">
    <citation type="submission" date="2017-04" db="EMBL/GenBank/DDBJ databases">
        <authorList>
            <person name="Afonso C.L."/>
            <person name="Miller P.J."/>
            <person name="Scott M.A."/>
            <person name="Spackman E."/>
            <person name="Goraichik I."/>
            <person name="Dimitrov K.M."/>
            <person name="Suarez D.L."/>
            <person name="Swayne D.E."/>
        </authorList>
    </citation>
    <scope>NUCLEOTIDE SEQUENCE [LARGE SCALE GENOMIC DNA]</scope>
    <source>
        <strain evidence="5 6">CGMCC 1.12511</strain>
    </source>
</reference>
<evidence type="ECO:0000256" key="1">
    <source>
        <dbReference type="ARBA" id="ARBA00022763"/>
    </source>
</evidence>
<keyword evidence="3" id="KW-0234">DNA repair</keyword>
<dbReference type="GO" id="GO:0004844">
    <property type="term" value="F:uracil DNA N-glycosylase activity"/>
    <property type="evidence" value="ECO:0007669"/>
    <property type="project" value="TreeGrafter"/>
</dbReference>
<dbReference type="InterPro" id="IPR015637">
    <property type="entry name" value="MUG/TDG"/>
</dbReference>